<reference evidence="6" key="1">
    <citation type="submission" date="2016-10" db="EMBL/GenBank/DDBJ databases">
        <authorList>
            <person name="Varghese N."/>
            <person name="Submissions S."/>
        </authorList>
    </citation>
    <scope>NUCLEOTIDE SEQUENCE [LARGE SCALE GENOMIC DNA]</scope>
    <source>
        <strain evidence="6">DSM 17038</strain>
    </source>
</reference>
<dbReference type="Proteomes" id="UP000199337">
    <property type="component" value="Unassembled WGS sequence"/>
</dbReference>
<dbReference type="EMBL" id="FOOX01000003">
    <property type="protein sequence ID" value="SFG26067.1"/>
    <property type="molecule type" value="Genomic_DNA"/>
</dbReference>
<keyword evidence="3" id="KW-0411">Iron-sulfur</keyword>
<dbReference type="Gene3D" id="3.30.70.20">
    <property type="match status" value="1"/>
</dbReference>
<keyword evidence="6" id="KW-1185">Reference proteome</keyword>
<keyword evidence="2" id="KW-0408">Iron</keyword>
<dbReference type="SUPFAM" id="SSF54862">
    <property type="entry name" value="4Fe-4S ferredoxins"/>
    <property type="match status" value="1"/>
</dbReference>
<proteinExistence type="predicted"/>
<dbReference type="Pfam" id="PF04015">
    <property type="entry name" value="DUF362"/>
    <property type="match status" value="1"/>
</dbReference>
<evidence type="ECO:0000256" key="2">
    <source>
        <dbReference type="ARBA" id="ARBA00023004"/>
    </source>
</evidence>
<dbReference type="STRING" id="341036.SAMN05660649_01182"/>
<feature type="domain" description="4Fe-4S ferredoxin-type" evidence="4">
    <location>
        <begin position="351"/>
        <end position="379"/>
    </location>
</feature>
<keyword evidence="1" id="KW-0479">Metal-binding</keyword>
<sequence>MSGMVGIARCNSYKEGRVEDEVRRCIDLLGGITRFVKPGMRVLLKVNMLSATPPEKAVTTHPSVVRALALLVKEAGGRPVVADSPGPVPYTVSGLSRAYEAAGLAELERKGIVALNRDPAVVGLPHPEGKLIKRLEVIKPVIESDVIIAVPKLKTHMFTTLTGATKIMFGVIPGLAKAGYHAKLQTGDQFAEMLLDIIGALKPVLYLMDGILALEGDGPGLHGKPRPLGIVMASADPVAMDVVACRITGMDPMTVPMLRAAAARSWWTGRAEDIAVAGVPVEDVAVDDFKKPEGVSRDARGLDRLAWYQSMWAPVVKQALSPRPVPGERCTGCATCRRACPQGAVTIVGGRAVINDRACIRCYCCHEMCPEAAVSLEYGLLGKVIRRLGWLGR</sequence>
<dbReference type="InterPro" id="IPR017896">
    <property type="entry name" value="4Fe4S_Fe-S-bd"/>
</dbReference>
<dbReference type="InterPro" id="IPR007160">
    <property type="entry name" value="DUF362"/>
</dbReference>
<gene>
    <name evidence="5" type="ORF">SAMN05660649_01182</name>
</gene>
<dbReference type="GO" id="GO:0046872">
    <property type="term" value="F:metal ion binding"/>
    <property type="evidence" value="ECO:0007669"/>
    <property type="project" value="UniProtKB-KW"/>
</dbReference>
<name>A0A1I2QIP9_9FIRM</name>
<evidence type="ECO:0000259" key="4">
    <source>
        <dbReference type="PROSITE" id="PS51379"/>
    </source>
</evidence>
<evidence type="ECO:0000256" key="3">
    <source>
        <dbReference type="ARBA" id="ARBA00023014"/>
    </source>
</evidence>
<dbReference type="PROSITE" id="PS51379">
    <property type="entry name" value="4FE4S_FER_2"/>
    <property type="match status" value="2"/>
</dbReference>
<evidence type="ECO:0000256" key="1">
    <source>
        <dbReference type="ARBA" id="ARBA00022723"/>
    </source>
</evidence>
<accession>A0A1I2QIP9</accession>
<evidence type="ECO:0000313" key="6">
    <source>
        <dbReference type="Proteomes" id="UP000199337"/>
    </source>
</evidence>
<dbReference type="AlphaFoldDB" id="A0A1I2QIP9"/>
<dbReference type="Pfam" id="PF13237">
    <property type="entry name" value="Fer4_10"/>
    <property type="match status" value="1"/>
</dbReference>
<dbReference type="GO" id="GO:0051536">
    <property type="term" value="F:iron-sulfur cluster binding"/>
    <property type="evidence" value="ECO:0007669"/>
    <property type="project" value="UniProtKB-KW"/>
</dbReference>
<protein>
    <submittedName>
        <fullName evidence="5">Uncharacterized conserved protein, DUF362 family</fullName>
    </submittedName>
</protein>
<feature type="domain" description="4Fe-4S ferredoxin-type" evidence="4">
    <location>
        <begin position="320"/>
        <end position="350"/>
    </location>
</feature>
<organism evidence="5 6">
    <name type="scientific">Desulfotruncus arcticus DSM 17038</name>
    <dbReference type="NCBI Taxonomy" id="1121424"/>
    <lineage>
        <taxon>Bacteria</taxon>
        <taxon>Bacillati</taxon>
        <taxon>Bacillota</taxon>
        <taxon>Clostridia</taxon>
        <taxon>Eubacteriales</taxon>
        <taxon>Desulfallaceae</taxon>
        <taxon>Desulfotruncus</taxon>
    </lineage>
</organism>
<dbReference type="InterPro" id="IPR017900">
    <property type="entry name" value="4Fe4S_Fe_S_CS"/>
</dbReference>
<dbReference type="PROSITE" id="PS00198">
    <property type="entry name" value="4FE4S_FER_1"/>
    <property type="match status" value="2"/>
</dbReference>
<evidence type="ECO:0000313" key="5">
    <source>
        <dbReference type="EMBL" id="SFG26067.1"/>
    </source>
</evidence>